<protein>
    <recommendedName>
        <fullName evidence="1">Calcineurin-like phosphoesterase domain-containing protein</fullName>
    </recommendedName>
</protein>
<dbReference type="NCBIfam" id="TIGR04168">
    <property type="entry name" value="TIGR04168 family protein"/>
    <property type="match status" value="1"/>
</dbReference>
<dbReference type="Gene3D" id="3.60.21.10">
    <property type="match status" value="1"/>
</dbReference>
<keyword evidence="3" id="KW-1185">Reference proteome</keyword>
<dbReference type="Pfam" id="PF00149">
    <property type="entry name" value="Metallophos"/>
    <property type="match status" value="1"/>
</dbReference>
<evidence type="ECO:0000259" key="1">
    <source>
        <dbReference type="Pfam" id="PF00149"/>
    </source>
</evidence>
<name>A0ABP0UE70_9BRYO</name>
<dbReference type="Proteomes" id="UP001497512">
    <property type="component" value="Chromosome 3"/>
</dbReference>
<proteinExistence type="predicted"/>
<dbReference type="PANTHER" id="PTHR35769">
    <property type="entry name" value="CALCINEURIN-LIKE METALLO-PHOSPHOESTERASE SUPERFAMILY PROTEIN"/>
    <property type="match status" value="1"/>
</dbReference>
<accession>A0ABP0UE70</accession>
<dbReference type="InterPro" id="IPR027629">
    <property type="entry name" value="DevT-like"/>
</dbReference>
<sequence length="382" mass="41740">GLASISSPSFTSFFTLLLNPRMLRACERTLAMAAHPLRLAIVGDVHDDWNAIQDAKALQFLEPDLVLFTGDFGEENVELVRDISNLDFPKAVILGNHDAWWSTYKLIHFLLTSLPDSGLKLQLTRLGKAHVGYSRLDFAKLKLSVVGGRPFSSGGQSLSAPRLCKRRYAVRNLKESAEKITAAALQAPPEHSLVFLAHNGPAGLGSQSHDICGKDWIQEGGDHGDSDLETAIAAVKQKGLKVPLVVFGHMHQSLQLGPILERTMVVFSDRTVYLNAAVVPRVRNKMTPQTGSLHRNNLLDGVGRFGKEVESKHDTEHSGTSLAGALHRLDWGIGITERHFVLVDFDDGEVKKIKEVWVAIGDGACTDEQKILYSSDSVPASS</sequence>
<evidence type="ECO:0000313" key="3">
    <source>
        <dbReference type="Proteomes" id="UP001497512"/>
    </source>
</evidence>
<feature type="non-terminal residue" evidence="2">
    <location>
        <position position="1"/>
    </location>
</feature>
<dbReference type="PANTHER" id="PTHR35769:SF2">
    <property type="entry name" value="CALCINEURIN-LIKE METALLO-PHOSPHOESTERASE SUPERFAMILY PROTEIN"/>
    <property type="match status" value="1"/>
</dbReference>
<feature type="domain" description="Calcineurin-like phosphoesterase" evidence="1">
    <location>
        <begin position="37"/>
        <end position="252"/>
    </location>
</feature>
<dbReference type="CDD" id="cd07397">
    <property type="entry name" value="MPP_NostocDevT-like"/>
    <property type="match status" value="1"/>
</dbReference>
<dbReference type="InterPro" id="IPR029052">
    <property type="entry name" value="Metallo-depent_PP-like"/>
</dbReference>
<dbReference type="SUPFAM" id="SSF56300">
    <property type="entry name" value="Metallo-dependent phosphatases"/>
    <property type="match status" value="1"/>
</dbReference>
<gene>
    <name evidence="2" type="ORF">CSSPTR1EN2_LOCUS14661</name>
</gene>
<dbReference type="InterPro" id="IPR004843">
    <property type="entry name" value="Calcineurin-like_PHP"/>
</dbReference>
<evidence type="ECO:0000313" key="2">
    <source>
        <dbReference type="EMBL" id="CAK9219592.1"/>
    </source>
</evidence>
<dbReference type="EMBL" id="OZ019895">
    <property type="protein sequence ID" value="CAK9219592.1"/>
    <property type="molecule type" value="Genomic_DNA"/>
</dbReference>
<organism evidence="2 3">
    <name type="scientific">Sphagnum troendelagicum</name>
    <dbReference type="NCBI Taxonomy" id="128251"/>
    <lineage>
        <taxon>Eukaryota</taxon>
        <taxon>Viridiplantae</taxon>
        <taxon>Streptophyta</taxon>
        <taxon>Embryophyta</taxon>
        <taxon>Bryophyta</taxon>
        <taxon>Sphagnophytina</taxon>
        <taxon>Sphagnopsida</taxon>
        <taxon>Sphagnales</taxon>
        <taxon>Sphagnaceae</taxon>
        <taxon>Sphagnum</taxon>
    </lineage>
</organism>
<reference evidence="2" key="1">
    <citation type="submission" date="2024-02" db="EMBL/GenBank/DDBJ databases">
        <authorList>
            <consortium name="ELIXIR-Norway"/>
            <consortium name="Elixir Norway"/>
        </authorList>
    </citation>
    <scope>NUCLEOTIDE SEQUENCE</scope>
</reference>